<evidence type="ECO:0000313" key="9">
    <source>
        <dbReference type="Proteomes" id="UP000316426"/>
    </source>
</evidence>
<dbReference type="KEGG" id="bmei:Spa11_33550"/>
<dbReference type="RefSeq" id="WP_145114178.1">
    <property type="nucleotide sequence ID" value="NZ_CP036349.1"/>
</dbReference>
<dbReference type="Gene3D" id="2.60.40.10">
    <property type="entry name" value="Immunoglobulins"/>
    <property type="match status" value="1"/>
</dbReference>
<sequence precursor="true">MILNSPASRIALTLVLSLAVVSSTRGASPKLVTRWAAEVSAETAWPEYPRPQMVRDEWLNLNGEWDLAILDAAEQQPSEYPDKILAPYPIESQLSGVEKPLLPDQKAWYRREFRVPAAWGERRVLLHFGAVDWGAAVWLNGKRIGEHRGGFDPFSFDVTEALDANANNVLVVAVEDPTDSGSQPQGKQHLKPDGIWYTAVSGIWQTVWLEPTPQAAIRNLKTTPRLRDSVVDVVVDAVGVDDSMEIEVSAVVDGDVVASASGRSGSLLTLEIPDPHSWSPDDPFLYDLEVRLVKSGEIVDRVSSYFGFRSIELGPDRNGHVRMLFNGEPLFQYGPLDQGYWPDGLYTPPTEEAMVFDLKQAKRLGFNMVRKHVKVEQARWYYWCDRLGLLVWQDMPNGGEHAPWPADGVETTRTAESAQQYRVELKAMVDALYNFPCIVTWVPFNEGWGQFDTVEVSDWLKAYDPSRLVIAASGGNDFGAGHIDDDHFYPGPGSPPAEPDRAAVVGEFGGLGLPMEGHTWRDKENWGYLSFQKPDQLTNEYGDLIARLRPLVESHLSAAVYTQLTDVEVEVNGLITYDREVVKPDVMEVRRANLALHSAIPTQPPAVRAAASALAWWRFEAGEPDQQVANVSSRMGAIAAHDFSGRNNHLYAFFEASAPAITTTHPSRPLSIPGVVNRQSLDDRLAPEAPAPSRDLYTNPEQSLTHMDLLDRYPLRDFTIEASFCPESIDREQIVLAKEEDVGGTITPQLQLGLLGNPPAIVFELLSPSGEQVRLTSDIDVVEGEWRHVAVTCEKGELSLQVADEHGRSSDPVKVSIDTSPLWRRGTWVVGRGSVEGRMGRDYAGLIDEVRVSAKKLENAELLFGSPQATARNRDNNQ</sequence>
<dbReference type="InterPro" id="IPR017853">
    <property type="entry name" value="GH"/>
</dbReference>
<dbReference type="Proteomes" id="UP000316426">
    <property type="component" value="Chromosome"/>
</dbReference>
<dbReference type="Pfam" id="PF22666">
    <property type="entry name" value="Glyco_hydro_2_N2"/>
    <property type="match status" value="1"/>
</dbReference>
<dbReference type="InterPro" id="IPR051913">
    <property type="entry name" value="GH2_Domain-Containing"/>
</dbReference>
<dbReference type="InterPro" id="IPR006102">
    <property type="entry name" value="Ig-like_GH2"/>
</dbReference>
<dbReference type="EMBL" id="CP036349">
    <property type="protein sequence ID" value="QDV75145.1"/>
    <property type="molecule type" value="Genomic_DNA"/>
</dbReference>
<dbReference type="Gene3D" id="3.20.20.80">
    <property type="entry name" value="Glycosidases"/>
    <property type="match status" value="1"/>
</dbReference>
<dbReference type="SUPFAM" id="SSF49785">
    <property type="entry name" value="Galactose-binding domain-like"/>
    <property type="match status" value="1"/>
</dbReference>
<dbReference type="InterPro" id="IPR013320">
    <property type="entry name" value="ConA-like_dom_sf"/>
</dbReference>
<comment type="similarity">
    <text evidence="1">Belongs to the glycosyl hydrolase 2 family.</text>
</comment>
<dbReference type="Pfam" id="PF00703">
    <property type="entry name" value="Glyco_hydro_2"/>
    <property type="match status" value="1"/>
</dbReference>
<proteinExistence type="inferred from homology"/>
<keyword evidence="5 8" id="KW-0326">Glycosidase</keyword>
<dbReference type="SUPFAM" id="SSF49303">
    <property type="entry name" value="beta-Galactosidase/glucuronidase domain"/>
    <property type="match status" value="1"/>
</dbReference>
<keyword evidence="2 6" id="KW-0732">Signal</keyword>
<dbReference type="Pfam" id="PF13385">
    <property type="entry name" value="Laminin_G_3"/>
    <property type="match status" value="1"/>
</dbReference>
<dbReference type="PANTHER" id="PTHR42732:SF2">
    <property type="entry name" value="BETA-MANNOSIDASE"/>
    <property type="match status" value="1"/>
</dbReference>
<organism evidence="8 9">
    <name type="scientific">Botrimarina mediterranea</name>
    <dbReference type="NCBI Taxonomy" id="2528022"/>
    <lineage>
        <taxon>Bacteria</taxon>
        <taxon>Pseudomonadati</taxon>
        <taxon>Planctomycetota</taxon>
        <taxon>Planctomycetia</taxon>
        <taxon>Pirellulales</taxon>
        <taxon>Lacipirellulaceae</taxon>
        <taxon>Botrimarina</taxon>
    </lineage>
</organism>
<feature type="chain" id="PRO_5021792734" evidence="6">
    <location>
        <begin position="28"/>
        <end position="878"/>
    </location>
</feature>
<dbReference type="Gene3D" id="2.60.120.200">
    <property type="match status" value="1"/>
</dbReference>
<dbReference type="InterPro" id="IPR006103">
    <property type="entry name" value="Glyco_hydro_2_cat"/>
</dbReference>
<keyword evidence="9" id="KW-1185">Reference proteome</keyword>
<dbReference type="SUPFAM" id="SSF51445">
    <property type="entry name" value="(Trans)glycosidases"/>
    <property type="match status" value="1"/>
</dbReference>
<dbReference type="GO" id="GO:0005975">
    <property type="term" value="P:carbohydrate metabolic process"/>
    <property type="evidence" value="ECO:0007669"/>
    <property type="project" value="InterPro"/>
</dbReference>
<dbReference type="Pfam" id="PF02836">
    <property type="entry name" value="Glyco_hydro_2_C"/>
    <property type="match status" value="1"/>
</dbReference>
<keyword evidence="3 8" id="KW-0378">Hydrolase</keyword>
<gene>
    <name evidence="8" type="primary">lacZ_5</name>
    <name evidence="8" type="ORF">Spa11_33550</name>
</gene>
<keyword evidence="4" id="KW-1015">Disulfide bond</keyword>
<dbReference type="EC" id="3.2.1.23" evidence="8"/>
<evidence type="ECO:0000256" key="3">
    <source>
        <dbReference type="ARBA" id="ARBA00022801"/>
    </source>
</evidence>
<dbReference type="InterPro" id="IPR054593">
    <property type="entry name" value="Beta-mannosidase-like_N2"/>
</dbReference>
<dbReference type="InterPro" id="IPR008979">
    <property type="entry name" value="Galactose-bd-like_sf"/>
</dbReference>
<evidence type="ECO:0000256" key="2">
    <source>
        <dbReference type="ARBA" id="ARBA00022729"/>
    </source>
</evidence>
<evidence type="ECO:0000256" key="4">
    <source>
        <dbReference type="ARBA" id="ARBA00023157"/>
    </source>
</evidence>
<evidence type="ECO:0000256" key="6">
    <source>
        <dbReference type="SAM" id="SignalP"/>
    </source>
</evidence>
<dbReference type="SUPFAM" id="SSF49899">
    <property type="entry name" value="Concanavalin A-like lectins/glucanases"/>
    <property type="match status" value="1"/>
</dbReference>
<evidence type="ECO:0000256" key="5">
    <source>
        <dbReference type="ARBA" id="ARBA00023295"/>
    </source>
</evidence>
<reference evidence="8 9" key="1">
    <citation type="submission" date="2019-02" db="EMBL/GenBank/DDBJ databases">
        <title>Deep-cultivation of Planctomycetes and their phenomic and genomic characterization uncovers novel biology.</title>
        <authorList>
            <person name="Wiegand S."/>
            <person name="Jogler M."/>
            <person name="Boedeker C."/>
            <person name="Pinto D."/>
            <person name="Vollmers J."/>
            <person name="Rivas-Marin E."/>
            <person name="Kohn T."/>
            <person name="Peeters S.H."/>
            <person name="Heuer A."/>
            <person name="Rast P."/>
            <person name="Oberbeckmann S."/>
            <person name="Bunk B."/>
            <person name="Jeske O."/>
            <person name="Meyerdierks A."/>
            <person name="Storesund J.E."/>
            <person name="Kallscheuer N."/>
            <person name="Luecker S."/>
            <person name="Lage O.M."/>
            <person name="Pohl T."/>
            <person name="Merkel B.J."/>
            <person name="Hornburger P."/>
            <person name="Mueller R.-W."/>
            <person name="Bruemmer F."/>
            <person name="Labrenz M."/>
            <person name="Spormann A.M."/>
            <person name="Op den Camp H."/>
            <person name="Overmann J."/>
            <person name="Amann R."/>
            <person name="Jetten M.S.M."/>
            <person name="Mascher T."/>
            <person name="Medema M.H."/>
            <person name="Devos D.P."/>
            <person name="Kaster A.-K."/>
            <person name="Ovreas L."/>
            <person name="Rohde M."/>
            <person name="Galperin M.Y."/>
            <person name="Jogler C."/>
        </authorList>
    </citation>
    <scope>NUCLEOTIDE SEQUENCE [LARGE SCALE GENOMIC DNA]</scope>
    <source>
        <strain evidence="8 9">Spa11</strain>
    </source>
</reference>
<dbReference type="Gene3D" id="2.60.120.260">
    <property type="entry name" value="Galactose-binding domain-like"/>
    <property type="match status" value="1"/>
</dbReference>
<dbReference type="AlphaFoldDB" id="A0A518KBH3"/>
<name>A0A518KBH3_9BACT</name>
<evidence type="ECO:0000256" key="1">
    <source>
        <dbReference type="ARBA" id="ARBA00007401"/>
    </source>
</evidence>
<protein>
    <submittedName>
        <fullName evidence="8">Beta-galactosidase</fullName>
        <ecNumber evidence="8">3.2.1.23</ecNumber>
    </submittedName>
</protein>
<evidence type="ECO:0000259" key="7">
    <source>
        <dbReference type="SMART" id="SM00560"/>
    </source>
</evidence>
<feature type="signal peptide" evidence="6">
    <location>
        <begin position="1"/>
        <end position="27"/>
    </location>
</feature>
<dbReference type="GO" id="GO:0004565">
    <property type="term" value="F:beta-galactosidase activity"/>
    <property type="evidence" value="ECO:0007669"/>
    <property type="project" value="UniProtKB-EC"/>
</dbReference>
<dbReference type="PANTHER" id="PTHR42732">
    <property type="entry name" value="BETA-GALACTOSIDASE"/>
    <property type="match status" value="1"/>
</dbReference>
<dbReference type="InterPro" id="IPR013783">
    <property type="entry name" value="Ig-like_fold"/>
</dbReference>
<accession>A0A518KBH3</accession>
<dbReference type="InterPro" id="IPR036156">
    <property type="entry name" value="Beta-gal/glucu_dom_sf"/>
</dbReference>
<dbReference type="InterPro" id="IPR006558">
    <property type="entry name" value="LamG-like"/>
</dbReference>
<dbReference type="SMART" id="SM00560">
    <property type="entry name" value="LamGL"/>
    <property type="match status" value="1"/>
</dbReference>
<evidence type="ECO:0000313" key="8">
    <source>
        <dbReference type="EMBL" id="QDV75145.1"/>
    </source>
</evidence>
<feature type="domain" description="LamG-like jellyroll fold" evidence="7">
    <location>
        <begin position="716"/>
        <end position="860"/>
    </location>
</feature>